<dbReference type="Pfam" id="PF00174">
    <property type="entry name" value="Oxidored_molyb"/>
    <property type="match status" value="1"/>
</dbReference>
<feature type="transmembrane region" description="Helical" evidence="1">
    <location>
        <begin position="122"/>
        <end position="143"/>
    </location>
</feature>
<feature type="domain" description="Oxidoreductase molybdopterin-binding" evidence="2">
    <location>
        <begin position="238"/>
        <end position="391"/>
    </location>
</feature>
<evidence type="ECO:0000313" key="4">
    <source>
        <dbReference type="Proteomes" id="UP001589810"/>
    </source>
</evidence>
<evidence type="ECO:0000256" key="1">
    <source>
        <dbReference type="SAM" id="Phobius"/>
    </source>
</evidence>
<dbReference type="RefSeq" id="WP_273943244.1">
    <property type="nucleotide sequence ID" value="NZ_CP097263.1"/>
</dbReference>
<dbReference type="Proteomes" id="UP001589810">
    <property type="component" value="Unassembled WGS sequence"/>
</dbReference>
<comment type="caution">
    <text evidence="3">The sequence shown here is derived from an EMBL/GenBank/DDBJ whole genome shotgun (WGS) entry which is preliminary data.</text>
</comment>
<dbReference type="InterPro" id="IPR000572">
    <property type="entry name" value="OxRdtase_Mopterin-bd_dom"/>
</dbReference>
<dbReference type="SUPFAM" id="SSF56524">
    <property type="entry name" value="Oxidoreductase molybdopterin-binding domain"/>
    <property type="match status" value="1"/>
</dbReference>
<accession>A0ABV6N0U9</accession>
<feature type="transmembrane region" description="Helical" evidence="1">
    <location>
        <begin position="71"/>
        <end position="89"/>
    </location>
</feature>
<feature type="transmembrane region" description="Helical" evidence="1">
    <location>
        <begin position="12"/>
        <end position="35"/>
    </location>
</feature>
<dbReference type="PANTHER" id="PTHR19372:SF7">
    <property type="entry name" value="SULFITE OXIDASE, MITOCHONDRIAL"/>
    <property type="match status" value="1"/>
</dbReference>
<keyword evidence="1" id="KW-1133">Transmembrane helix</keyword>
<keyword evidence="1" id="KW-0472">Membrane</keyword>
<dbReference type="Gene3D" id="3.90.420.10">
    <property type="entry name" value="Oxidoreductase, molybdopterin-binding domain"/>
    <property type="match status" value="1"/>
</dbReference>
<dbReference type="InterPro" id="IPR014756">
    <property type="entry name" value="Ig_E-set"/>
</dbReference>
<protein>
    <submittedName>
        <fullName evidence="3">Molybdopterin-dependent oxidoreductase</fullName>
    </submittedName>
</protein>
<feature type="transmembrane region" description="Helical" evidence="1">
    <location>
        <begin position="164"/>
        <end position="185"/>
    </location>
</feature>
<gene>
    <name evidence="3" type="ORF">ACFFH7_32125</name>
</gene>
<sequence>MEERSPRLPVIIAVVIGIVGVAAALAAGHLVAAFIDPAASPFLAVGNSAIDLTPLPLKDFAVRTFGTYDKLVLLTGMGVFLLLVAATAGGLSRRTAVPGTVLAVLLGALAIAAVLARPNLTPVAVLAPVTSLVAGVAVFRWLHALAMRDQHNAVQPESAGRRRFMLGSAAAVLGVAVAGGLGQWLTGRVDVQGSRSKVTAFLSRFTRTSVPDGADFAVQGTETFLTPNAKFYRVDTALSVPQLRAEDWSLRVHGMVDRELRLSFDDVKSMDLVTRTITMTCVSNEVGDPYVSTADFTGVLLRELLAKAGVQQGVDQVLSSSVDGYSAGTPLATVMDPGRNAMLAIGMNGEALPPEHGFPARLVVPGVYGYASATKWVTDIELTTFAAKQQYWVPRGYSARAPIKTESRIDVPQGLQALPSGKVVVAGIAWAQTKGIRKVELQMDNGPWQEADLAVTVNDETWRMWRKSFDLKPGTHQVVCRATDSTGYTQTQDRVSPIPDGATGWHTILFTTT</sequence>
<feature type="transmembrane region" description="Helical" evidence="1">
    <location>
        <begin position="96"/>
        <end position="116"/>
    </location>
</feature>
<evidence type="ECO:0000259" key="2">
    <source>
        <dbReference type="Pfam" id="PF00174"/>
    </source>
</evidence>
<keyword evidence="4" id="KW-1185">Reference proteome</keyword>
<dbReference type="SUPFAM" id="SSF81296">
    <property type="entry name" value="E set domains"/>
    <property type="match status" value="1"/>
</dbReference>
<dbReference type="PANTHER" id="PTHR19372">
    <property type="entry name" value="SULFITE REDUCTASE"/>
    <property type="match status" value="1"/>
</dbReference>
<dbReference type="InterPro" id="IPR036374">
    <property type="entry name" value="OxRdtase_Mopterin-bd_sf"/>
</dbReference>
<proteinExistence type="predicted"/>
<organism evidence="3 4">
    <name type="scientific">Kutzneria chonburiensis</name>
    <dbReference type="NCBI Taxonomy" id="1483604"/>
    <lineage>
        <taxon>Bacteria</taxon>
        <taxon>Bacillati</taxon>
        <taxon>Actinomycetota</taxon>
        <taxon>Actinomycetes</taxon>
        <taxon>Pseudonocardiales</taxon>
        <taxon>Pseudonocardiaceae</taxon>
        <taxon>Kutzneria</taxon>
    </lineage>
</organism>
<keyword evidence="1" id="KW-0812">Transmembrane</keyword>
<dbReference type="Gene3D" id="2.60.40.650">
    <property type="match status" value="1"/>
</dbReference>
<name>A0ABV6N0U9_9PSEU</name>
<reference evidence="3 4" key="1">
    <citation type="submission" date="2024-09" db="EMBL/GenBank/DDBJ databases">
        <authorList>
            <person name="Sun Q."/>
            <person name="Mori K."/>
        </authorList>
    </citation>
    <scope>NUCLEOTIDE SEQUENCE [LARGE SCALE GENOMIC DNA]</scope>
    <source>
        <strain evidence="3 4">TBRC 1432</strain>
    </source>
</reference>
<dbReference type="EMBL" id="JBHLUD010000011">
    <property type="protein sequence ID" value="MFC0546202.1"/>
    <property type="molecule type" value="Genomic_DNA"/>
</dbReference>
<evidence type="ECO:0000313" key="3">
    <source>
        <dbReference type="EMBL" id="MFC0546202.1"/>
    </source>
</evidence>